<protein>
    <recommendedName>
        <fullName evidence="3">HTH psq-type domain-containing protein</fullName>
    </recommendedName>
</protein>
<evidence type="ECO:0008006" key="3">
    <source>
        <dbReference type="Google" id="ProtNLM"/>
    </source>
</evidence>
<keyword evidence="2" id="KW-1185">Reference proteome</keyword>
<reference evidence="1 2" key="1">
    <citation type="submission" date="2016-12" db="EMBL/GenBank/DDBJ databases">
        <title>Domibacillus antri genome sequencing.</title>
        <authorList>
            <person name="Verma A."/>
            <person name="Krishnamurthi S."/>
        </authorList>
    </citation>
    <scope>NUCLEOTIDE SEQUENCE [LARGE SCALE GENOMIC DNA]</scope>
    <source>
        <strain evidence="1 2">XD80</strain>
    </source>
</reference>
<dbReference type="EMBL" id="MSDU01000003">
    <property type="protein sequence ID" value="OLN24015.1"/>
    <property type="molecule type" value="Genomic_DNA"/>
</dbReference>
<sequence>MSIGRNDPCLCGSGKKYKKCCGKAEGAAILPVLIEECSSVQRELIDYAMENHSGMLKKQFQPLLQKCETLRKNEQVFLVTFEIWAILTRTLKGNETIFTEFVKRRTPSISRKRTAEIVASWTDYRFMAGVIEESEGNIYRIRDVLTNDMYNIRALRSVSLDGAFVTGALLPHESEYTFFMTDFHFEAAHVGAMTKAVQELYAASPFNDTQSFFADMFPSVMDTLFTVFEEQHHMIDLTTLTWLKDAHRETAGHIVQSFEQEKVDKQVVQMAVLLWNYYCGKEDPAVRKKEVFTAALLSLLQAYNIVDGNESKAAIAARYSISASTLSKRMKEMEAVLKEKLNPAVEAGQK</sequence>
<accession>A0A1Q8Q9R6</accession>
<dbReference type="Gene3D" id="3.10.450.50">
    <property type="match status" value="1"/>
</dbReference>
<organism evidence="1 2">
    <name type="scientific">Domibacillus antri</name>
    <dbReference type="NCBI Taxonomy" id="1714264"/>
    <lineage>
        <taxon>Bacteria</taxon>
        <taxon>Bacillati</taxon>
        <taxon>Bacillota</taxon>
        <taxon>Bacilli</taxon>
        <taxon>Bacillales</taxon>
        <taxon>Bacillaceae</taxon>
        <taxon>Domibacillus</taxon>
    </lineage>
</organism>
<dbReference type="Proteomes" id="UP000185568">
    <property type="component" value="Unassembled WGS sequence"/>
</dbReference>
<evidence type="ECO:0000313" key="1">
    <source>
        <dbReference type="EMBL" id="OLN24015.1"/>
    </source>
</evidence>
<proteinExistence type="predicted"/>
<dbReference type="Pfam" id="PF02810">
    <property type="entry name" value="SEC-C"/>
    <property type="match status" value="1"/>
</dbReference>
<dbReference type="OrthoDB" id="6399948at2"/>
<dbReference type="InterPro" id="IPR004027">
    <property type="entry name" value="SEC_C_motif"/>
</dbReference>
<dbReference type="SUPFAM" id="SSF103642">
    <property type="entry name" value="Sec-C motif"/>
    <property type="match status" value="1"/>
</dbReference>
<comment type="caution">
    <text evidence="1">The sequence shown here is derived from an EMBL/GenBank/DDBJ whole genome shotgun (WGS) entry which is preliminary data.</text>
</comment>
<dbReference type="STRING" id="1714264.BTO30_00935"/>
<name>A0A1Q8Q9R6_9BACI</name>
<evidence type="ECO:0000313" key="2">
    <source>
        <dbReference type="Proteomes" id="UP000185568"/>
    </source>
</evidence>
<dbReference type="RefSeq" id="WP_075396833.1">
    <property type="nucleotide sequence ID" value="NZ_MSDU01000003.1"/>
</dbReference>
<dbReference type="AlphaFoldDB" id="A0A1Q8Q9R6"/>
<gene>
    <name evidence="1" type="ORF">BTO30_00935</name>
</gene>